<sequence length="217" mass="23963">NSPFASKFRPVLASESLGENADKAYRLGQEFAKDYPDLHQRAEKIFAFARDKIRYSSDTDQFGFREFAQNADEVAATIEKDGFTYGDCEDYAFLLAVMYKGAGCRSAIVLAPDHAAILVYLPEYDRANRSLSLDGEAGWVWAEATGGNNPLGWMPEQYMGVQLAACEVTDEAMTVLEPPSKSPAAVAQKGGNAGIQISPFFGVIALMWLLPLFRRRR</sequence>
<organism evidence="3">
    <name type="scientific">marine sediment metagenome</name>
    <dbReference type="NCBI Taxonomy" id="412755"/>
    <lineage>
        <taxon>unclassified sequences</taxon>
        <taxon>metagenomes</taxon>
        <taxon>ecological metagenomes</taxon>
    </lineage>
</organism>
<keyword evidence="1" id="KW-1133">Transmembrane helix</keyword>
<dbReference type="InterPro" id="IPR002931">
    <property type="entry name" value="Transglutaminase-like"/>
</dbReference>
<dbReference type="SUPFAM" id="SSF54001">
    <property type="entry name" value="Cysteine proteinases"/>
    <property type="match status" value="1"/>
</dbReference>
<name>X0VHJ4_9ZZZZ</name>
<keyword evidence="1" id="KW-0472">Membrane</keyword>
<gene>
    <name evidence="3" type="ORF">S01H1_41023</name>
</gene>
<accession>X0VHJ4</accession>
<feature type="transmembrane region" description="Helical" evidence="1">
    <location>
        <begin position="193"/>
        <end position="213"/>
    </location>
</feature>
<feature type="non-terminal residue" evidence="3">
    <location>
        <position position="1"/>
    </location>
</feature>
<proteinExistence type="predicted"/>
<dbReference type="EMBL" id="BARS01026002">
    <property type="protein sequence ID" value="GAG10677.1"/>
    <property type="molecule type" value="Genomic_DNA"/>
</dbReference>
<protein>
    <recommendedName>
        <fullName evidence="2">Transglutaminase-like domain-containing protein</fullName>
    </recommendedName>
</protein>
<evidence type="ECO:0000259" key="2">
    <source>
        <dbReference type="Pfam" id="PF01841"/>
    </source>
</evidence>
<comment type="caution">
    <text evidence="3">The sequence shown here is derived from an EMBL/GenBank/DDBJ whole genome shotgun (WGS) entry which is preliminary data.</text>
</comment>
<evidence type="ECO:0000313" key="3">
    <source>
        <dbReference type="EMBL" id="GAG10677.1"/>
    </source>
</evidence>
<dbReference type="Pfam" id="PF01841">
    <property type="entry name" value="Transglut_core"/>
    <property type="match status" value="1"/>
</dbReference>
<feature type="domain" description="Transglutaminase-like" evidence="2">
    <location>
        <begin position="29"/>
        <end position="154"/>
    </location>
</feature>
<dbReference type="Gene3D" id="3.10.620.30">
    <property type="match status" value="1"/>
</dbReference>
<dbReference type="InterPro" id="IPR038765">
    <property type="entry name" value="Papain-like_cys_pep_sf"/>
</dbReference>
<evidence type="ECO:0000256" key="1">
    <source>
        <dbReference type="SAM" id="Phobius"/>
    </source>
</evidence>
<dbReference type="AlphaFoldDB" id="X0VHJ4"/>
<keyword evidence="1" id="KW-0812">Transmembrane</keyword>
<reference evidence="3" key="1">
    <citation type="journal article" date="2014" name="Front. Microbiol.">
        <title>High frequency of phylogenetically diverse reductive dehalogenase-homologous genes in deep subseafloor sedimentary metagenomes.</title>
        <authorList>
            <person name="Kawai M."/>
            <person name="Futagami T."/>
            <person name="Toyoda A."/>
            <person name="Takaki Y."/>
            <person name="Nishi S."/>
            <person name="Hori S."/>
            <person name="Arai W."/>
            <person name="Tsubouchi T."/>
            <person name="Morono Y."/>
            <person name="Uchiyama I."/>
            <person name="Ito T."/>
            <person name="Fujiyama A."/>
            <person name="Inagaki F."/>
            <person name="Takami H."/>
        </authorList>
    </citation>
    <scope>NUCLEOTIDE SEQUENCE</scope>
    <source>
        <strain evidence="3">Expedition CK06-06</strain>
    </source>
</reference>